<evidence type="ECO:0000313" key="4">
    <source>
        <dbReference type="EMBL" id="NMF04174.1"/>
    </source>
</evidence>
<evidence type="ECO:0000313" key="2">
    <source>
        <dbReference type="EMBL" id="AJH01136.1"/>
    </source>
</evidence>
<dbReference type="Proteomes" id="UP001193748">
    <property type="component" value="Unassembled WGS sequence"/>
</dbReference>
<keyword evidence="1" id="KW-1133">Transmembrane helix</keyword>
<dbReference type="EMBL" id="CP010086">
    <property type="protein sequence ID" value="AJH01136.1"/>
    <property type="molecule type" value="Genomic_DNA"/>
</dbReference>
<dbReference type="AlphaFoldDB" id="A0A0B5QJL8"/>
<reference evidence="10" key="1">
    <citation type="submission" date="2014-12" db="EMBL/GenBank/DDBJ databases">
        <title>Genome sequence of Clostridium beijerinckii strain 59B.</title>
        <authorList>
            <person name="Little G.T."/>
            <person name="Minton N.P."/>
        </authorList>
    </citation>
    <scope>NUCLEOTIDE SEQUENCE [LARGE SCALE GENOMIC DNA]</scope>
    <source>
        <strain evidence="10">59B</strain>
    </source>
</reference>
<keyword evidence="1" id="KW-0812">Transmembrane</keyword>
<evidence type="ECO:0000256" key="1">
    <source>
        <dbReference type="SAM" id="Phobius"/>
    </source>
</evidence>
<reference evidence="3" key="8">
    <citation type="submission" date="2020-11" db="EMBL/GenBank/DDBJ databases">
        <authorList>
            <person name="Thieme N."/>
            <person name="Liebl W."/>
            <person name="Zverlov V."/>
        </authorList>
    </citation>
    <scope>NUCLEOTIDE SEQUENCE</scope>
    <source>
        <strain evidence="3">NT08</strain>
    </source>
</reference>
<dbReference type="Proteomes" id="UP000631418">
    <property type="component" value="Unassembled WGS sequence"/>
</dbReference>
<reference evidence="6" key="6">
    <citation type="submission" date="2020-05" db="EMBL/GenBank/DDBJ databases">
        <title>Genomic insights into acetone-butanol-ethanol (ABE) fermentation by sequencing solventogenic clostridia strains.</title>
        <authorList>
            <person name="Brown S."/>
        </authorList>
    </citation>
    <scope>NUCLEOTIDE SEQUENCE</scope>
    <source>
        <strain evidence="7">DJ123</strain>
        <strain evidence="6">DJ126</strain>
    </source>
</reference>
<dbReference type="EMBL" id="JABAGD010000006">
    <property type="protein sequence ID" value="NMF04174.1"/>
    <property type="molecule type" value="Genomic_DNA"/>
</dbReference>
<reference evidence="9 11" key="4">
    <citation type="submission" date="2017-02" db="EMBL/GenBank/DDBJ databases">
        <title>Genome sequence of Clostridium beijerinckii Br21.</title>
        <authorList>
            <person name="Fonseca B.C."/>
            <person name="Guazzaroni M.E."/>
            <person name="Riano-Pachon D.M."/>
            <person name="Reginatto V."/>
        </authorList>
    </citation>
    <scope>NUCLEOTIDE SEQUENCE [LARGE SCALE GENOMIC DNA]</scope>
    <source>
        <strain evidence="9 11">Br21</strain>
    </source>
</reference>
<feature type="transmembrane region" description="Helical" evidence="1">
    <location>
        <begin position="40"/>
        <end position="57"/>
    </location>
</feature>
<dbReference type="RefSeq" id="WP_012060250.1">
    <property type="nucleotide sequence ID" value="NZ_CP010086.2"/>
</dbReference>
<dbReference type="EMBL" id="JABTDW010000001">
    <property type="protein sequence ID" value="NSB13194.1"/>
    <property type="molecule type" value="Genomic_DNA"/>
</dbReference>
<dbReference type="Proteomes" id="UP000031866">
    <property type="component" value="Chromosome"/>
</dbReference>
<feature type="transmembrane region" description="Helical" evidence="1">
    <location>
        <begin position="12"/>
        <end position="34"/>
    </location>
</feature>
<dbReference type="STRING" id="1520.LF65_04604"/>
<evidence type="ECO:0000313" key="11">
    <source>
        <dbReference type="Proteomes" id="UP000190959"/>
    </source>
</evidence>
<evidence type="ECO:0000313" key="10">
    <source>
        <dbReference type="Proteomes" id="UP000031866"/>
    </source>
</evidence>
<dbReference type="OrthoDB" id="1912989at2"/>
<dbReference type="Proteomes" id="UP000190973">
    <property type="component" value="Unassembled WGS sequence"/>
</dbReference>
<evidence type="ECO:0000313" key="8">
    <source>
        <dbReference type="EMBL" id="OOM64009.1"/>
    </source>
</evidence>
<keyword evidence="1" id="KW-0472">Membrane</keyword>
<dbReference type="Proteomes" id="UP000822184">
    <property type="component" value="Unassembled WGS sequence"/>
</dbReference>
<dbReference type="Proteomes" id="UP000821656">
    <property type="component" value="Unassembled WGS sequence"/>
</dbReference>
<name>A0A0B5QJL8_CLOBE</name>
<evidence type="ECO:0000313" key="6">
    <source>
        <dbReference type="EMBL" id="NRV10060.1"/>
    </source>
</evidence>
<dbReference type="EMBL" id="JABSWW010000001">
    <property type="protein sequence ID" value="NRT91654.1"/>
    <property type="molecule type" value="Genomic_DNA"/>
</dbReference>
<sequence length="103" mass="11480">MDKVNSLIKNTPIHLTTNTIVLIIVAIIALYILIKAIAGIIRIAALIGVCWFILMSIQSTNLINIPIIREAYTTVEKIIPSKELWTEALDKADKINKVVNDLK</sequence>
<reference evidence="4 13" key="5">
    <citation type="submission" date="2020-04" db="EMBL/GenBank/DDBJ databases">
        <authorList>
            <person name="Hitch T.C.A."/>
            <person name="Wylensek D."/>
            <person name="Clavel T."/>
        </authorList>
    </citation>
    <scope>NUCLEOTIDE SEQUENCE [LARGE SCALE GENOMIC DNA]</scope>
    <source>
        <strain evidence="4 13">WB01_NA02</strain>
    </source>
</reference>
<protein>
    <submittedName>
        <fullName evidence="2">Uncharacterized protein</fullName>
    </submittedName>
</protein>
<reference evidence="2" key="2">
    <citation type="submission" date="2016-02" db="EMBL/GenBank/DDBJ databases">
        <title>Genome sequence of Clostridium beijerinckii strain 59B.</title>
        <authorList>
            <person name="Little G.T."/>
            <person name="Minton N.P."/>
        </authorList>
    </citation>
    <scope>NUCLEOTIDE SEQUENCE</scope>
    <source>
        <strain evidence="2">NCIMB 14988</strain>
    </source>
</reference>
<evidence type="ECO:0000313" key="13">
    <source>
        <dbReference type="Proteomes" id="UP000587880"/>
    </source>
</evidence>
<reference evidence="5" key="7">
    <citation type="submission" date="2020-05" db="EMBL/GenBank/DDBJ databases">
        <authorList>
            <person name="Brown S."/>
            <person name="Huntemann M."/>
            <person name="Clum A."/>
            <person name="Spunde A."/>
            <person name="Palaniappan K."/>
            <person name="Ritter S."/>
            <person name="Mikhailova N."/>
            <person name="Chen I.-M."/>
            <person name="Stamatis D."/>
            <person name="Reddy T."/>
            <person name="O'Malley R."/>
            <person name="Daum C."/>
            <person name="Shapiro N."/>
            <person name="Ivanova N."/>
            <person name="Kyrpides N."/>
            <person name="Woyke T."/>
        </authorList>
    </citation>
    <scope>NUCLEOTIDE SEQUENCE</scope>
    <source>
        <strain evidence="5">DJ080</strain>
    </source>
</reference>
<evidence type="ECO:0000313" key="3">
    <source>
        <dbReference type="EMBL" id="MBF7809149.1"/>
    </source>
</evidence>
<organism evidence="2 10">
    <name type="scientific">Clostridium beijerinckii</name>
    <name type="common">Clostridium MP</name>
    <dbReference type="NCBI Taxonomy" id="1520"/>
    <lineage>
        <taxon>Bacteria</taxon>
        <taxon>Bacillati</taxon>
        <taxon>Bacillota</taxon>
        <taxon>Clostridia</taxon>
        <taxon>Eubacteriales</taxon>
        <taxon>Clostridiaceae</taxon>
        <taxon>Clostridium</taxon>
    </lineage>
</organism>
<evidence type="ECO:0000313" key="7">
    <source>
        <dbReference type="EMBL" id="NSB13194.1"/>
    </source>
</evidence>
<accession>A0A0B5QJL8</accession>
<dbReference type="KEGG" id="cbei:LF65_04604"/>
<dbReference type="Proteomes" id="UP000587880">
    <property type="component" value="Unassembled WGS sequence"/>
</dbReference>
<proteinExistence type="predicted"/>
<evidence type="ECO:0000313" key="9">
    <source>
        <dbReference type="EMBL" id="OOP75352.1"/>
    </source>
</evidence>
<evidence type="ECO:0000313" key="5">
    <source>
        <dbReference type="EMBL" id="NRT91654.1"/>
    </source>
</evidence>
<reference evidence="8 12" key="3">
    <citation type="submission" date="2016-05" db="EMBL/GenBank/DDBJ databases">
        <title>Microbial solvent formation.</title>
        <authorList>
            <person name="Poehlein A."/>
            <person name="Montoya Solano J.D."/>
            <person name="Flitsch S."/>
            <person name="Krabben P."/>
            <person name="Duerre P."/>
            <person name="Daniel R."/>
        </authorList>
    </citation>
    <scope>NUCLEOTIDE SEQUENCE [LARGE SCALE GENOMIC DNA]</scope>
    <source>
        <strain evidence="8 12">DSM 53</strain>
    </source>
</reference>
<dbReference type="EMBL" id="JADOEF010000001">
    <property type="protein sequence ID" value="MBF7809149.1"/>
    <property type="molecule type" value="Genomic_DNA"/>
</dbReference>
<dbReference type="Proteomes" id="UP000190959">
    <property type="component" value="Unassembled WGS sequence"/>
</dbReference>
<dbReference type="EMBL" id="JABSXK010000001">
    <property type="protein sequence ID" value="NRV10060.1"/>
    <property type="molecule type" value="Genomic_DNA"/>
</dbReference>
<reference evidence="5" key="9">
    <citation type="journal article" date="2022" name="Nat. Biotechnol.">
        <title>Carbon-negative production of acetone and isopropanol by gas fermentation at industrial pilot scale.</title>
        <authorList>
            <person name="Liew F.E."/>
            <person name="Nogle R."/>
            <person name="Abdalla T."/>
            <person name="Rasor B.J."/>
            <person name="Canter C."/>
            <person name="Jensen R.O."/>
            <person name="Wang L."/>
            <person name="Strutz J."/>
            <person name="Chirania P."/>
            <person name="De Tissera S."/>
            <person name="Mueller A.P."/>
            <person name="Ruan Z."/>
            <person name="Gao A."/>
            <person name="Tran L."/>
            <person name="Engle N.L."/>
            <person name="Bromley J.C."/>
            <person name="Daniell J."/>
            <person name="Conrado R."/>
            <person name="Tschaplinski T.J."/>
            <person name="Giannone R.J."/>
            <person name="Hettich R.L."/>
            <person name="Karim A.S."/>
            <person name="Simpson S.D."/>
            <person name="Brown S.D."/>
            <person name="Leang C."/>
            <person name="Jewett M.C."/>
            <person name="Kopke M."/>
        </authorList>
    </citation>
    <scope>NUCLEOTIDE SEQUENCE</scope>
    <source>
        <strain evidence="5">DJ080</strain>
    </source>
</reference>
<dbReference type="EMBL" id="LZZI01000007">
    <property type="protein sequence ID" value="OOM64009.1"/>
    <property type="molecule type" value="Genomic_DNA"/>
</dbReference>
<gene>
    <name evidence="5" type="ORF">B0H41_005333</name>
    <name evidence="7" type="ORF">BCD95_001453</name>
    <name evidence="9" type="ORF">CBEIBR21_04040</name>
    <name evidence="8" type="ORF">CLBCK_05810</name>
    <name evidence="6" type="ORF">DFH45_003023</name>
    <name evidence="4" type="ORF">HF849_05280</name>
    <name evidence="3" type="ORF">IS491_10810</name>
    <name evidence="2" type="ORF">LF65_04604</name>
</gene>
<evidence type="ECO:0000313" key="12">
    <source>
        <dbReference type="Proteomes" id="UP000190973"/>
    </source>
</evidence>
<dbReference type="EMBL" id="MWMH01000001">
    <property type="protein sequence ID" value="OOP75352.1"/>
    <property type="molecule type" value="Genomic_DNA"/>
</dbReference>